<feature type="domain" description="Xylose isomerase-like TIM barrel" evidence="5">
    <location>
        <begin position="28"/>
        <end position="259"/>
    </location>
</feature>
<feature type="active site" description="Proton donor/acceptor" evidence="4">
    <location>
        <position position="155"/>
    </location>
</feature>
<comment type="similarity">
    <text evidence="3">Belongs to the hyi family.</text>
</comment>
<protein>
    <submittedName>
        <fullName evidence="6">Hydroxypyruvate isomerase</fullName>
        <ecNumber evidence="6">5.3.1.22</ecNumber>
    </submittedName>
</protein>
<dbReference type="EMBL" id="CACRYJ010000052">
    <property type="protein sequence ID" value="VZO38800.1"/>
    <property type="molecule type" value="Genomic_DNA"/>
</dbReference>
<evidence type="ECO:0000313" key="7">
    <source>
        <dbReference type="Proteomes" id="UP000419743"/>
    </source>
</evidence>
<dbReference type="EC" id="5.3.1.22" evidence="6"/>
<dbReference type="GO" id="GO:0008903">
    <property type="term" value="F:hydroxypyruvate isomerase activity"/>
    <property type="evidence" value="ECO:0007669"/>
    <property type="project" value="UniProtKB-EC"/>
</dbReference>
<dbReference type="Proteomes" id="UP000419743">
    <property type="component" value="Unassembled WGS sequence"/>
</dbReference>
<keyword evidence="2" id="KW-0119">Carbohydrate metabolism</keyword>
<dbReference type="Gene3D" id="3.20.20.150">
    <property type="entry name" value="Divalent-metal-dependent TIM barrel enzymes"/>
    <property type="match status" value="1"/>
</dbReference>
<proteinExistence type="inferred from homology"/>
<dbReference type="Pfam" id="PF01261">
    <property type="entry name" value="AP_endonuc_2"/>
    <property type="match status" value="1"/>
</dbReference>
<keyword evidence="1 3" id="KW-0413">Isomerase</keyword>
<dbReference type="InterPro" id="IPR013022">
    <property type="entry name" value="Xyl_isomerase-like_TIM-brl"/>
</dbReference>
<organism evidence="6 7">
    <name type="scientific">Occultella aeris</name>
    <dbReference type="NCBI Taxonomy" id="2761496"/>
    <lineage>
        <taxon>Bacteria</taxon>
        <taxon>Bacillati</taxon>
        <taxon>Actinomycetota</taxon>
        <taxon>Actinomycetes</taxon>
        <taxon>Micrococcales</taxon>
        <taxon>Ruaniaceae</taxon>
        <taxon>Occultella</taxon>
    </lineage>
</organism>
<sequence>MTAAGAAPRYTVNCSILLTDLPLFERPAAARVAGFDAVEYWWPFPTSTPSTDEIDAFVNALAAAGVQLTGLNFNAGDMPGGDRGLVSWPERSNDFTANLDVVTRIGEATGCRAFNALYGNRIEGVSQTEQDDLGAANLAAAAAAVGRIGGTVLVEPVSGAPRYPLLTAADAVGVIGRVAGEHGATNLGLLLDVYHLAVNGDDVPAAIAAHRDRIAHVQIADAPGRDRPGTGELPIADWTADLLAGGYDGWFGLEYKSAATDPFAWLTPADRAAN</sequence>
<reference evidence="6 7" key="1">
    <citation type="submission" date="2019-11" db="EMBL/GenBank/DDBJ databases">
        <authorList>
            <person name="Criscuolo A."/>
        </authorList>
    </citation>
    <scope>NUCLEOTIDE SEQUENCE [LARGE SCALE GENOMIC DNA]</scope>
    <source>
        <strain evidence="6">CIP111667</strain>
    </source>
</reference>
<dbReference type="SUPFAM" id="SSF51658">
    <property type="entry name" value="Xylose isomerase-like"/>
    <property type="match status" value="1"/>
</dbReference>
<dbReference type="AlphaFoldDB" id="A0A7M4DMZ2"/>
<feature type="active site" description="Proton donor/acceptor" evidence="4">
    <location>
        <position position="254"/>
    </location>
</feature>
<evidence type="ECO:0000256" key="2">
    <source>
        <dbReference type="ARBA" id="ARBA00023277"/>
    </source>
</evidence>
<evidence type="ECO:0000256" key="1">
    <source>
        <dbReference type="ARBA" id="ARBA00023235"/>
    </source>
</evidence>
<accession>A0A7M4DMZ2</accession>
<dbReference type="PIRSF" id="PIRSF006241">
    <property type="entry name" value="HyI"/>
    <property type="match status" value="1"/>
</dbReference>
<evidence type="ECO:0000313" key="6">
    <source>
        <dbReference type="EMBL" id="VZO38800.1"/>
    </source>
</evidence>
<keyword evidence="6" id="KW-0670">Pyruvate</keyword>
<dbReference type="InterPro" id="IPR036237">
    <property type="entry name" value="Xyl_isomerase-like_sf"/>
</dbReference>
<keyword evidence="7" id="KW-1185">Reference proteome</keyword>
<evidence type="ECO:0000256" key="4">
    <source>
        <dbReference type="PIRSR" id="PIRSR006241-50"/>
    </source>
</evidence>
<dbReference type="PANTHER" id="PTHR43489">
    <property type="entry name" value="ISOMERASE"/>
    <property type="match status" value="1"/>
</dbReference>
<dbReference type="InterPro" id="IPR050417">
    <property type="entry name" value="Sugar_Epim/Isomerase"/>
</dbReference>
<name>A0A7M4DMZ2_9MICO</name>
<dbReference type="GO" id="GO:0046487">
    <property type="term" value="P:glyoxylate metabolic process"/>
    <property type="evidence" value="ECO:0007669"/>
    <property type="project" value="TreeGrafter"/>
</dbReference>
<dbReference type="RefSeq" id="WP_156742190.1">
    <property type="nucleotide sequence ID" value="NZ_CACRYJ010000052.1"/>
</dbReference>
<gene>
    <name evidence="6" type="primary">hyi_2</name>
    <name evidence="6" type="ORF">HALOF300_03520</name>
</gene>
<dbReference type="InterPro" id="IPR026040">
    <property type="entry name" value="HyI-like"/>
</dbReference>
<comment type="caution">
    <text evidence="6">The sequence shown here is derived from an EMBL/GenBank/DDBJ whole genome shotgun (WGS) entry which is preliminary data.</text>
</comment>
<evidence type="ECO:0000259" key="5">
    <source>
        <dbReference type="Pfam" id="PF01261"/>
    </source>
</evidence>
<evidence type="ECO:0000256" key="3">
    <source>
        <dbReference type="PIRNR" id="PIRNR006241"/>
    </source>
</evidence>
<dbReference type="PANTHER" id="PTHR43489:SF6">
    <property type="entry name" value="HYDROXYPYRUVATE ISOMERASE-RELATED"/>
    <property type="match status" value="1"/>
</dbReference>